<reference evidence="2 3" key="1">
    <citation type="submission" date="2021-08" db="EMBL/GenBank/DDBJ databases">
        <title>Comparative Genomics Analysis of the Genus Qipengyuania Reveals Extensive Genetic Diversity and Metabolic Versatility, Including the Description of Fifteen Novel Species.</title>
        <authorList>
            <person name="Liu Y."/>
        </authorList>
    </citation>
    <scope>NUCLEOTIDE SEQUENCE [LARGE SCALE GENOMIC DNA]</scope>
    <source>
        <strain evidence="2 3">1XM2-8</strain>
    </source>
</reference>
<dbReference type="Gene3D" id="2.40.128.270">
    <property type="match status" value="1"/>
</dbReference>
<dbReference type="Pfam" id="PF03724">
    <property type="entry name" value="META"/>
    <property type="match status" value="1"/>
</dbReference>
<proteinExistence type="predicted"/>
<organism evidence="2 3">
    <name type="scientific">Qipengyuania psychrotolerans</name>
    <dbReference type="NCBI Taxonomy" id="2867238"/>
    <lineage>
        <taxon>Bacteria</taxon>
        <taxon>Pseudomonadati</taxon>
        <taxon>Pseudomonadota</taxon>
        <taxon>Alphaproteobacteria</taxon>
        <taxon>Sphingomonadales</taxon>
        <taxon>Erythrobacteraceae</taxon>
        <taxon>Qipengyuania</taxon>
    </lineage>
</organism>
<dbReference type="Proteomes" id="UP000824280">
    <property type="component" value="Chromosome"/>
</dbReference>
<feature type="domain" description="DUF306" evidence="1">
    <location>
        <begin position="18"/>
        <end position="87"/>
    </location>
</feature>
<evidence type="ECO:0000259" key="1">
    <source>
        <dbReference type="Pfam" id="PF03724"/>
    </source>
</evidence>
<dbReference type="InterPro" id="IPR005184">
    <property type="entry name" value="DUF306_Meta_HslJ"/>
</dbReference>
<evidence type="ECO:0000313" key="2">
    <source>
        <dbReference type="EMBL" id="QZD86659.1"/>
    </source>
</evidence>
<accession>A0ABX8ZEN0</accession>
<protein>
    <submittedName>
        <fullName evidence="2">META domain-containing protein</fullName>
    </submittedName>
</protein>
<dbReference type="EMBL" id="CP081297">
    <property type="protein sequence ID" value="QZD86659.1"/>
    <property type="molecule type" value="Genomic_DNA"/>
</dbReference>
<dbReference type="InterPro" id="IPR038670">
    <property type="entry name" value="HslJ-like_sf"/>
</dbReference>
<sequence>MTPLPATVTPVDEASVLGRWELERIDRKKIANAISLDFMANGQVRGAIECNTFLTDYTISEQAIELGNAIITAAGCHPRFDAEPRLVERAETTLFAQPPATISDDGKYLLLNGTSVLVFRRVG</sequence>
<keyword evidence="3" id="KW-1185">Reference proteome</keyword>
<name>A0ABX8ZEN0_9SPHN</name>
<dbReference type="RefSeq" id="WP_221422203.1">
    <property type="nucleotide sequence ID" value="NZ_CP081297.1"/>
</dbReference>
<gene>
    <name evidence="2" type="ORF">K3166_10625</name>
</gene>
<evidence type="ECO:0000313" key="3">
    <source>
        <dbReference type="Proteomes" id="UP000824280"/>
    </source>
</evidence>